<evidence type="ECO:0000256" key="7">
    <source>
        <dbReference type="ARBA" id="ARBA00022840"/>
    </source>
</evidence>
<keyword evidence="7 11" id="KW-0067">ATP-binding</keyword>
<comment type="cofactor">
    <cofactor evidence="1">
        <name>Mg(2+)</name>
        <dbReference type="ChEBI" id="CHEBI:18420"/>
    </cofactor>
</comment>
<evidence type="ECO:0000313" key="14">
    <source>
        <dbReference type="EMBL" id="CCH66528.1"/>
    </source>
</evidence>
<dbReference type="PANTHER" id="PTHR11136">
    <property type="entry name" value="FOLYLPOLYGLUTAMATE SYNTHASE-RELATED"/>
    <property type="match status" value="1"/>
</dbReference>
<dbReference type="EMBL" id="CAIY01000018">
    <property type="protein sequence ID" value="CCH66528.1"/>
    <property type="molecule type" value="Genomic_DNA"/>
</dbReference>
<dbReference type="GO" id="GO:0005524">
    <property type="term" value="F:ATP binding"/>
    <property type="evidence" value="ECO:0007669"/>
    <property type="project" value="UniProtKB-KW"/>
</dbReference>
<dbReference type="FunFam" id="3.40.1190.10:FF:000011">
    <property type="entry name" value="Folylpolyglutamate synthase/dihydrofolate synthase"/>
    <property type="match status" value="1"/>
</dbReference>
<dbReference type="PROSITE" id="PS01011">
    <property type="entry name" value="FOLYLPOLYGLU_SYNT_1"/>
    <property type="match status" value="1"/>
</dbReference>
<dbReference type="Proteomes" id="UP000053051">
    <property type="component" value="Unassembled WGS sequence"/>
</dbReference>
<evidence type="ECO:0000256" key="6">
    <source>
        <dbReference type="ARBA" id="ARBA00022741"/>
    </source>
</evidence>
<dbReference type="InterPro" id="IPR036565">
    <property type="entry name" value="Mur-like_cat_sf"/>
</dbReference>
<accession>M1WZ60</accession>
<dbReference type="GO" id="GO:0005737">
    <property type="term" value="C:cytoplasm"/>
    <property type="evidence" value="ECO:0007669"/>
    <property type="project" value="TreeGrafter"/>
</dbReference>
<evidence type="ECO:0000256" key="3">
    <source>
        <dbReference type="ARBA" id="ARBA00013025"/>
    </source>
</evidence>
<dbReference type="EC" id="6.3.2.17" evidence="3"/>
<dbReference type="GO" id="GO:0046872">
    <property type="term" value="F:metal ion binding"/>
    <property type="evidence" value="ECO:0007669"/>
    <property type="project" value="UniProtKB-KW"/>
</dbReference>
<dbReference type="GO" id="GO:0008841">
    <property type="term" value="F:dihydrofolate synthase activity"/>
    <property type="evidence" value="ECO:0007669"/>
    <property type="project" value="TreeGrafter"/>
</dbReference>
<dbReference type="SUPFAM" id="SSF53623">
    <property type="entry name" value="MurD-like peptide ligases, catalytic domain"/>
    <property type="match status" value="1"/>
</dbReference>
<dbReference type="InterPro" id="IPR004101">
    <property type="entry name" value="Mur_ligase_C"/>
</dbReference>
<evidence type="ECO:0000256" key="10">
    <source>
        <dbReference type="ARBA" id="ARBA00047493"/>
    </source>
</evidence>
<evidence type="ECO:0000256" key="11">
    <source>
        <dbReference type="PIRNR" id="PIRNR001563"/>
    </source>
</evidence>
<dbReference type="InterPro" id="IPR013221">
    <property type="entry name" value="Mur_ligase_cen"/>
</dbReference>
<comment type="catalytic activity">
    <reaction evidence="10">
        <text>(6S)-5,6,7,8-tetrahydrofolyl-(gamma-L-Glu)(n) + L-glutamate + ATP = (6S)-5,6,7,8-tetrahydrofolyl-(gamma-L-Glu)(n+1) + ADP + phosphate + H(+)</text>
        <dbReference type="Rhea" id="RHEA:10580"/>
        <dbReference type="Rhea" id="RHEA-COMP:14738"/>
        <dbReference type="Rhea" id="RHEA-COMP:14740"/>
        <dbReference type="ChEBI" id="CHEBI:15378"/>
        <dbReference type="ChEBI" id="CHEBI:29985"/>
        <dbReference type="ChEBI" id="CHEBI:30616"/>
        <dbReference type="ChEBI" id="CHEBI:43474"/>
        <dbReference type="ChEBI" id="CHEBI:141005"/>
        <dbReference type="ChEBI" id="CHEBI:456216"/>
        <dbReference type="EC" id="6.3.2.17"/>
    </reaction>
</comment>
<dbReference type="Pfam" id="PF02875">
    <property type="entry name" value="Mur_ligase_C"/>
    <property type="match status" value="1"/>
</dbReference>
<dbReference type="RefSeq" id="WP_008232097.1">
    <property type="nucleotide sequence ID" value="NZ_CAIY01000018.1"/>
</dbReference>
<dbReference type="SUPFAM" id="SSF53244">
    <property type="entry name" value="MurD-like peptide ligases, peptide-binding domain"/>
    <property type="match status" value="1"/>
</dbReference>
<comment type="caution">
    <text evidence="14">The sequence shown here is derived from an EMBL/GenBank/DDBJ whole genome shotgun (WGS) entry which is preliminary data.</text>
</comment>
<dbReference type="AlphaFoldDB" id="M1WZ60"/>
<feature type="domain" description="Mur ligase central" evidence="13">
    <location>
        <begin position="73"/>
        <end position="289"/>
    </location>
</feature>
<dbReference type="InterPro" id="IPR001645">
    <property type="entry name" value="Folylpolyglutamate_synth"/>
</dbReference>
<dbReference type="InterPro" id="IPR018109">
    <property type="entry name" value="Folylpolyglutamate_synth_CS"/>
</dbReference>
<gene>
    <name evidence="14" type="ORF">RINTHH_3730</name>
</gene>
<evidence type="ECO:0000256" key="8">
    <source>
        <dbReference type="ARBA" id="ARBA00022842"/>
    </source>
</evidence>
<reference evidence="14 15" key="1">
    <citation type="submission" date="2012-05" db="EMBL/GenBank/DDBJ databases">
        <authorList>
            <person name="Hilton J."/>
        </authorList>
    </citation>
    <scope>NUCLEOTIDE SEQUENCE [LARGE SCALE GENOMIC DNA]</scope>
    <source>
        <strain evidence="14 15">HH01</strain>
    </source>
</reference>
<dbReference type="Pfam" id="PF08245">
    <property type="entry name" value="Mur_ligase_M"/>
    <property type="match status" value="1"/>
</dbReference>
<dbReference type="OrthoDB" id="9809356at2"/>
<dbReference type="Gene3D" id="3.90.190.20">
    <property type="entry name" value="Mur ligase, C-terminal domain"/>
    <property type="match status" value="1"/>
</dbReference>
<dbReference type="NCBIfam" id="TIGR01499">
    <property type="entry name" value="folC"/>
    <property type="match status" value="1"/>
</dbReference>
<evidence type="ECO:0000313" key="15">
    <source>
        <dbReference type="Proteomes" id="UP000053051"/>
    </source>
</evidence>
<proteinExistence type="inferred from homology"/>
<evidence type="ECO:0000259" key="12">
    <source>
        <dbReference type="Pfam" id="PF02875"/>
    </source>
</evidence>
<evidence type="ECO:0000256" key="5">
    <source>
        <dbReference type="ARBA" id="ARBA00022723"/>
    </source>
</evidence>
<keyword evidence="6 11" id="KW-0547">Nucleotide-binding</keyword>
<keyword evidence="5" id="KW-0479">Metal-binding</keyword>
<protein>
    <recommendedName>
        <fullName evidence="3">tetrahydrofolate synthase</fullName>
        <ecNumber evidence="3">6.3.2.17</ecNumber>
    </recommendedName>
    <alternativeName>
        <fullName evidence="9">Tetrahydrofolylpolyglutamate synthase</fullName>
    </alternativeName>
</protein>
<keyword evidence="15" id="KW-1185">Reference proteome</keyword>
<evidence type="ECO:0000256" key="2">
    <source>
        <dbReference type="ARBA" id="ARBA00008276"/>
    </source>
</evidence>
<dbReference type="GO" id="GO:0004326">
    <property type="term" value="F:tetrahydrofolylpolyglutamate synthase activity"/>
    <property type="evidence" value="ECO:0007669"/>
    <property type="project" value="UniProtKB-EC"/>
</dbReference>
<dbReference type="Gene3D" id="3.40.1190.10">
    <property type="entry name" value="Mur-like, catalytic domain"/>
    <property type="match status" value="1"/>
</dbReference>
<dbReference type="PIRSF" id="PIRSF001563">
    <property type="entry name" value="Folylpolyglu_synth"/>
    <property type="match status" value="1"/>
</dbReference>
<dbReference type="STRING" id="1165094.RINTHH_3730"/>
<evidence type="ECO:0000256" key="9">
    <source>
        <dbReference type="ARBA" id="ARBA00030592"/>
    </source>
</evidence>
<dbReference type="PANTHER" id="PTHR11136:SF0">
    <property type="entry name" value="DIHYDROFOLATE SYNTHETASE-RELATED"/>
    <property type="match status" value="1"/>
</dbReference>
<organism evidence="14 15">
    <name type="scientific">Richelia intracellularis HH01</name>
    <dbReference type="NCBI Taxonomy" id="1165094"/>
    <lineage>
        <taxon>Bacteria</taxon>
        <taxon>Bacillati</taxon>
        <taxon>Cyanobacteriota</taxon>
        <taxon>Cyanophyceae</taxon>
        <taxon>Nostocales</taxon>
        <taxon>Nostocaceae</taxon>
        <taxon>Richelia</taxon>
    </lineage>
</organism>
<dbReference type="InterPro" id="IPR036615">
    <property type="entry name" value="Mur_ligase_C_dom_sf"/>
</dbReference>
<comment type="similarity">
    <text evidence="2 11">Belongs to the folylpolyglutamate synthase family.</text>
</comment>
<keyword evidence="4 11" id="KW-0436">Ligase</keyword>
<keyword evidence="8" id="KW-0460">Magnesium</keyword>
<reference evidence="15" key="2">
    <citation type="submission" date="2016-01" db="EMBL/GenBank/DDBJ databases">
        <title>Diatom-associated endosymboitic cyanobacterium lacks core nitrogen metabolism enzymes.</title>
        <authorList>
            <person name="Hilton J.A."/>
            <person name="Foster R.A."/>
            <person name="Tripp H.J."/>
            <person name="Carter B.J."/>
            <person name="Zehr J.P."/>
            <person name="Villareal T.A."/>
        </authorList>
    </citation>
    <scope>NUCLEOTIDE SEQUENCE [LARGE SCALE GENOMIC DNA]</scope>
    <source>
        <strain evidence="15">HH01</strain>
    </source>
</reference>
<evidence type="ECO:0000259" key="13">
    <source>
        <dbReference type="Pfam" id="PF08245"/>
    </source>
</evidence>
<name>M1WZ60_9NOST</name>
<evidence type="ECO:0000256" key="4">
    <source>
        <dbReference type="ARBA" id="ARBA00022598"/>
    </source>
</evidence>
<sequence>MLFFSFLKFWDVSDFRVVFQFISLFLNNFTFFVDIDLLLQKFQCSRVHLDLSRVESLLLGLGNPQNQLPIIHVAGTNGKGSVCAYLSSILRKAGYSTGRYTSPHLVNWVERISVNDQPIFPNELYKILQKVENAIAPNQDLPTQFEVITIAAWLYFVYRQVDIAVFEVGLGGRLDATNVCPPPLVSVITSISREHCQILGNTLAEIAAEKAGIIKKGRPVVMGVLPLNAQQVIRSQASKLKSPLIITKSSRQLKPGWAKYKCSSGKYIKYPLPLSGQFQLTNSAVAIAAIEVLQKQGWNIPESAIINGIAQTQWLGRIQWTTWKRQKLLIDGAHNPGSAKALRDYIDSLSATYVVWIIGMLSNKDHFNIFRELLRTQDRLYLVPIPEHNSANPRELAQLATTICPGLESCYPHTDLPSVLDIAFNPSNKDGLVILCGSLYLVGYFLSLQSS</sequence>
<feature type="domain" description="Mur ligase C-terminal" evidence="12">
    <location>
        <begin position="316"/>
        <end position="438"/>
    </location>
</feature>
<evidence type="ECO:0000256" key="1">
    <source>
        <dbReference type="ARBA" id="ARBA00001946"/>
    </source>
</evidence>